<dbReference type="Proteomes" id="UP001295684">
    <property type="component" value="Unassembled WGS sequence"/>
</dbReference>
<evidence type="ECO:0000256" key="1">
    <source>
        <dbReference type="SAM" id="MobiDB-lite"/>
    </source>
</evidence>
<dbReference type="AlphaFoldDB" id="A0AAD1X2W2"/>
<evidence type="ECO:0000313" key="2">
    <source>
        <dbReference type="EMBL" id="CAI2358859.1"/>
    </source>
</evidence>
<accession>A0AAD1X2W2</accession>
<gene>
    <name evidence="2" type="ORF">ECRASSUSDP1_LOCUS142</name>
</gene>
<reference evidence="2" key="1">
    <citation type="submission" date="2023-07" db="EMBL/GenBank/DDBJ databases">
        <authorList>
            <consortium name="AG Swart"/>
            <person name="Singh M."/>
            <person name="Singh A."/>
            <person name="Seah K."/>
            <person name="Emmerich C."/>
        </authorList>
    </citation>
    <scope>NUCLEOTIDE SEQUENCE</scope>
    <source>
        <strain evidence="2">DP1</strain>
    </source>
</reference>
<comment type="caution">
    <text evidence="2">The sequence shown here is derived from an EMBL/GenBank/DDBJ whole genome shotgun (WGS) entry which is preliminary data.</text>
</comment>
<feature type="compositionally biased region" description="Basic and acidic residues" evidence="1">
    <location>
        <begin position="117"/>
        <end position="143"/>
    </location>
</feature>
<feature type="region of interest" description="Disordered" evidence="1">
    <location>
        <begin position="1"/>
        <end position="25"/>
    </location>
</feature>
<dbReference type="EMBL" id="CAMPGE010000136">
    <property type="protein sequence ID" value="CAI2358859.1"/>
    <property type="molecule type" value="Genomic_DNA"/>
</dbReference>
<sequence>MRNNDLRDYVMVPKSEENKRYDQDCLNRYDKNIESEISSEAFIPRSYTQSGSGSDNLSQAFSSSEYSDNFDHVLPPGQNGSYEATSADSRSSSIRGSSFQGNSDGSNSNSSSAKPMRNSDQDLTHNFQREAMHVVNEESKSENNEIDSERDDLESDQDEDQSIFGHLSPAPSQPTPETSSRASFRTGLNYNPY</sequence>
<name>A0AAD1X2W2_EUPCR</name>
<feature type="compositionally biased region" description="Acidic residues" evidence="1">
    <location>
        <begin position="144"/>
        <end position="161"/>
    </location>
</feature>
<feature type="compositionally biased region" description="Low complexity" evidence="1">
    <location>
        <begin position="81"/>
        <end position="112"/>
    </location>
</feature>
<feature type="region of interest" description="Disordered" evidence="1">
    <location>
        <begin position="37"/>
        <end position="193"/>
    </location>
</feature>
<feature type="compositionally biased region" description="Polar residues" evidence="1">
    <location>
        <begin position="46"/>
        <end position="67"/>
    </location>
</feature>
<protein>
    <submittedName>
        <fullName evidence="2">Uncharacterized protein</fullName>
    </submittedName>
</protein>
<evidence type="ECO:0000313" key="3">
    <source>
        <dbReference type="Proteomes" id="UP001295684"/>
    </source>
</evidence>
<feature type="compositionally biased region" description="Polar residues" evidence="1">
    <location>
        <begin position="175"/>
        <end position="193"/>
    </location>
</feature>
<proteinExistence type="predicted"/>
<organism evidence="2 3">
    <name type="scientific">Euplotes crassus</name>
    <dbReference type="NCBI Taxonomy" id="5936"/>
    <lineage>
        <taxon>Eukaryota</taxon>
        <taxon>Sar</taxon>
        <taxon>Alveolata</taxon>
        <taxon>Ciliophora</taxon>
        <taxon>Intramacronucleata</taxon>
        <taxon>Spirotrichea</taxon>
        <taxon>Hypotrichia</taxon>
        <taxon>Euplotida</taxon>
        <taxon>Euplotidae</taxon>
        <taxon>Moneuplotes</taxon>
    </lineage>
</organism>
<keyword evidence="3" id="KW-1185">Reference proteome</keyword>